<dbReference type="Proteomes" id="UP001166191">
    <property type="component" value="Unassembled WGS sequence"/>
</dbReference>
<protein>
    <submittedName>
        <fullName evidence="3">DUF1311 domain-containing protein</fullName>
    </submittedName>
</protein>
<dbReference type="Pfam" id="PF07007">
    <property type="entry name" value="LprI"/>
    <property type="match status" value="1"/>
</dbReference>
<feature type="domain" description="Lysozyme inhibitor LprI-like N-terminal" evidence="2">
    <location>
        <begin position="58"/>
        <end position="162"/>
    </location>
</feature>
<name>A0ABS6AJE5_9RHOB</name>
<accession>A0ABS6AJE5</accession>
<reference evidence="3" key="1">
    <citation type="submission" date="2021-06" db="EMBL/GenBank/DDBJ databases">
        <title>Paracoccus bacterium XHP0099 sp. nov., isolated from the surface waters of the Yellow Sea.</title>
        <authorList>
            <person name="Xue H."/>
            <person name="Zhang D."/>
        </authorList>
    </citation>
    <scope>NUCLEOTIDE SEQUENCE</scope>
    <source>
        <strain evidence="3">XHP0099</strain>
    </source>
</reference>
<sequence length="172" mass="18124">MRALAAVLALLMATAAAAQDAQPEWPDFDGGLVDACLAEQAGEDARPESCIGVAADPCINTPGTYSTAGTTYCLGQELDHWDGLLNGAYQAVMTEAEATDAEMAELGSAAPAQAPLLREMQRSWVAYRDAACDYERSRWGGGSGGGPASVQCALTLTARQYLWLRDYQGNGQ</sequence>
<dbReference type="InterPro" id="IPR009739">
    <property type="entry name" value="LprI-like_N"/>
</dbReference>
<evidence type="ECO:0000256" key="1">
    <source>
        <dbReference type="SAM" id="SignalP"/>
    </source>
</evidence>
<evidence type="ECO:0000259" key="2">
    <source>
        <dbReference type="Pfam" id="PF07007"/>
    </source>
</evidence>
<feature type="signal peptide" evidence="1">
    <location>
        <begin position="1"/>
        <end position="18"/>
    </location>
</feature>
<feature type="chain" id="PRO_5046347353" evidence="1">
    <location>
        <begin position="19"/>
        <end position="172"/>
    </location>
</feature>
<keyword evidence="1" id="KW-0732">Signal</keyword>
<dbReference type="EMBL" id="JAHKNG010000017">
    <property type="protein sequence ID" value="MBU3030710.1"/>
    <property type="molecule type" value="Genomic_DNA"/>
</dbReference>
<organism evidence="3 4">
    <name type="scientific">Paracoccus marinaquae</name>
    <dbReference type="NCBI Taxonomy" id="2841926"/>
    <lineage>
        <taxon>Bacteria</taxon>
        <taxon>Pseudomonadati</taxon>
        <taxon>Pseudomonadota</taxon>
        <taxon>Alphaproteobacteria</taxon>
        <taxon>Rhodobacterales</taxon>
        <taxon>Paracoccaceae</taxon>
        <taxon>Paracoccus</taxon>
    </lineage>
</organism>
<comment type="caution">
    <text evidence="3">The sequence shown here is derived from an EMBL/GenBank/DDBJ whole genome shotgun (WGS) entry which is preliminary data.</text>
</comment>
<evidence type="ECO:0000313" key="4">
    <source>
        <dbReference type="Proteomes" id="UP001166191"/>
    </source>
</evidence>
<proteinExistence type="predicted"/>
<gene>
    <name evidence="3" type="ORF">KNW02_11350</name>
</gene>
<evidence type="ECO:0000313" key="3">
    <source>
        <dbReference type="EMBL" id="MBU3030710.1"/>
    </source>
</evidence>
<keyword evidence="4" id="KW-1185">Reference proteome</keyword>